<keyword evidence="9 10" id="KW-0998">Cell outer membrane</keyword>
<proteinExistence type="inferred from homology"/>
<evidence type="ECO:0000256" key="7">
    <source>
        <dbReference type="ARBA" id="ARBA00023136"/>
    </source>
</evidence>
<dbReference type="Proteomes" id="UP000516764">
    <property type="component" value="Chromosome"/>
</dbReference>
<dbReference type="SUPFAM" id="SSF56935">
    <property type="entry name" value="Porins"/>
    <property type="match status" value="1"/>
</dbReference>
<comment type="similarity">
    <text evidence="10 11">Belongs to the TonB-dependent receptor family.</text>
</comment>
<dbReference type="PROSITE" id="PS52016">
    <property type="entry name" value="TONB_DEPENDENT_REC_3"/>
    <property type="match status" value="1"/>
</dbReference>
<dbReference type="InterPro" id="IPR036942">
    <property type="entry name" value="Beta-barrel_TonB_sf"/>
</dbReference>
<sequence>MNLKQVFFVVFIICAVSNLHAQKDSVSIKLNGFSLSISKVKDFSKGYFKTVLSDSLKQRNIKSLTEMLRFNSFIYFKETGLGMVSSPSFRGTNASQTAVIWNGININSQLNGQTDFNGISANSYDNISVRSGGGSVLFGSGAIGGTVHLNNEISFEKALKNKILLKYGSFDTKHISYDFVKSSLKSYLNFKLGYNSSNNNFEYLNSKLTNENGSFFNYNFDVNFGYKINNKNQLKFYSNSFFADRNLSRTINAPSNDAYKNTSIKNLLEWDYSLSNKEIITTRISYIFDEFRYFDNNKNRDNFSTGNTKRNIAQVDYNNAISRKLKLNAIVGFESVSAFGTSFASNTRNIFFGVLSLNHQLTKKLSYGIQFRKDIQNNFDAPFLYSLGIEHKFNKNYTLSFNTSKNFRIPTFNDLYWNPGGNINLKPENSYQFEIGNAIRFKNVSFNINGFYIKSSDLIQWNPNNLGVWSPSNISDTRNIGLEFSGNYNASFKNHLVTLNATYSYTDARDLERNEQLISVPKNRATFLLNYNYKNFSAFYQFLANDKVSFLVDIIPAFSVSNLGFNYQLSRFKNKPTVGFKINNIYNTYYQNTLNRPMPGTNFQITTNINF</sequence>
<evidence type="ECO:0000256" key="1">
    <source>
        <dbReference type="ARBA" id="ARBA00004571"/>
    </source>
</evidence>
<dbReference type="GO" id="GO:0044718">
    <property type="term" value="P:siderophore transmembrane transport"/>
    <property type="evidence" value="ECO:0007669"/>
    <property type="project" value="TreeGrafter"/>
</dbReference>
<keyword evidence="8 14" id="KW-0675">Receptor</keyword>
<evidence type="ECO:0000256" key="11">
    <source>
        <dbReference type="RuleBase" id="RU003357"/>
    </source>
</evidence>
<evidence type="ECO:0000256" key="8">
    <source>
        <dbReference type="ARBA" id="ARBA00023170"/>
    </source>
</evidence>
<reference evidence="14 15" key="1">
    <citation type="journal article" date="2016" name="Int. J. Syst. Evol. Microbiol.">
        <title>Polaribacter haliotis sp. nov., isolated from the gut of abalone Haliotis discus hannai.</title>
        <authorList>
            <person name="Kim Y.O."/>
            <person name="Park I.S."/>
            <person name="Park S."/>
            <person name="Nam B.H."/>
            <person name="Park J.M."/>
            <person name="Kim D.G."/>
            <person name="Yoon J.H."/>
        </authorList>
    </citation>
    <scope>NUCLEOTIDE SEQUENCE [LARGE SCALE GENOMIC DNA]</scope>
    <source>
        <strain evidence="14 15">KCTC 52418</strain>
    </source>
</reference>
<evidence type="ECO:0000256" key="2">
    <source>
        <dbReference type="ARBA" id="ARBA00022448"/>
    </source>
</evidence>
<dbReference type="PANTHER" id="PTHR30069">
    <property type="entry name" value="TONB-DEPENDENT OUTER MEMBRANE RECEPTOR"/>
    <property type="match status" value="1"/>
</dbReference>
<name>A0A7L8AH77_9FLAO</name>
<gene>
    <name evidence="14" type="ORF">H9I45_02210</name>
</gene>
<keyword evidence="15" id="KW-1185">Reference proteome</keyword>
<dbReference type="Gene3D" id="2.40.170.20">
    <property type="entry name" value="TonB-dependent receptor, beta-barrel domain"/>
    <property type="match status" value="1"/>
</dbReference>
<evidence type="ECO:0000256" key="4">
    <source>
        <dbReference type="ARBA" id="ARBA00022692"/>
    </source>
</evidence>
<evidence type="ECO:0000259" key="12">
    <source>
        <dbReference type="Pfam" id="PF00593"/>
    </source>
</evidence>
<protein>
    <submittedName>
        <fullName evidence="14">TonB-dependent receptor</fullName>
    </submittedName>
</protein>
<keyword evidence="5" id="KW-0732">Signal</keyword>
<dbReference type="GO" id="GO:0015344">
    <property type="term" value="F:siderophore uptake transmembrane transporter activity"/>
    <property type="evidence" value="ECO:0007669"/>
    <property type="project" value="TreeGrafter"/>
</dbReference>
<dbReference type="Gene3D" id="2.170.130.10">
    <property type="entry name" value="TonB-dependent receptor, plug domain"/>
    <property type="match status" value="1"/>
</dbReference>
<comment type="subcellular location">
    <subcellularLocation>
        <location evidence="1 10">Cell outer membrane</location>
        <topology evidence="1 10">Multi-pass membrane protein</topology>
    </subcellularLocation>
</comment>
<feature type="domain" description="TonB-dependent receptor plug" evidence="13">
    <location>
        <begin position="51"/>
        <end position="146"/>
    </location>
</feature>
<dbReference type="KEGG" id="phal:H9I45_02210"/>
<keyword evidence="6 11" id="KW-0798">TonB box</keyword>
<keyword evidence="2 10" id="KW-0813">Transport</keyword>
<evidence type="ECO:0000313" key="14">
    <source>
        <dbReference type="EMBL" id="QOD61284.1"/>
    </source>
</evidence>
<dbReference type="OrthoDB" id="9762903at2"/>
<organism evidence="14 15">
    <name type="scientific">Polaribacter haliotis</name>
    <dbReference type="NCBI Taxonomy" id="1888915"/>
    <lineage>
        <taxon>Bacteria</taxon>
        <taxon>Pseudomonadati</taxon>
        <taxon>Bacteroidota</taxon>
        <taxon>Flavobacteriia</taxon>
        <taxon>Flavobacteriales</taxon>
        <taxon>Flavobacteriaceae</taxon>
    </lineage>
</organism>
<dbReference type="InterPro" id="IPR000531">
    <property type="entry name" value="Beta-barrel_TonB"/>
</dbReference>
<evidence type="ECO:0000256" key="5">
    <source>
        <dbReference type="ARBA" id="ARBA00022729"/>
    </source>
</evidence>
<evidence type="ECO:0000313" key="15">
    <source>
        <dbReference type="Proteomes" id="UP000516764"/>
    </source>
</evidence>
<dbReference type="InterPro" id="IPR012910">
    <property type="entry name" value="Plug_dom"/>
</dbReference>
<dbReference type="RefSeq" id="WP_088353568.1">
    <property type="nucleotide sequence ID" value="NZ_CP061813.1"/>
</dbReference>
<evidence type="ECO:0000256" key="10">
    <source>
        <dbReference type="PROSITE-ProRule" id="PRU01360"/>
    </source>
</evidence>
<dbReference type="InterPro" id="IPR037066">
    <property type="entry name" value="Plug_dom_sf"/>
</dbReference>
<dbReference type="Pfam" id="PF00593">
    <property type="entry name" value="TonB_dep_Rec_b-barrel"/>
    <property type="match status" value="1"/>
</dbReference>
<evidence type="ECO:0000256" key="9">
    <source>
        <dbReference type="ARBA" id="ARBA00023237"/>
    </source>
</evidence>
<evidence type="ECO:0000256" key="6">
    <source>
        <dbReference type="ARBA" id="ARBA00023077"/>
    </source>
</evidence>
<accession>A0A7L8AH77</accession>
<dbReference type="InterPro" id="IPR039426">
    <property type="entry name" value="TonB-dep_rcpt-like"/>
</dbReference>
<evidence type="ECO:0000259" key="13">
    <source>
        <dbReference type="Pfam" id="PF07715"/>
    </source>
</evidence>
<keyword evidence="4 10" id="KW-0812">Transmembrane</keyword>
<keyword evidence="3 10" id="KW-1134">Transmembrane beta strand</keyword>
<keyword evidence="7 10" id="KW-0472">Membrane</keyword>
<evidence type="ECO:0000256" key="3">
    <source>
        <dbReference type="ARBA" id="ARBA00022452"/>
    </source>
</evidence>
<dbReference type="GO" id="GO:0009279">
    <property type="term" value="C:cell outer membrane"/>
    <property type="evidence" value="ECO:0007669"/>
    <property type="project" value="UniProtKB-SubCell"/>
</dbReference>
<dbReference type="Pfam" id="PF07715">
    <property type="entry name" value="Plug"/>
    <property type="match status" value="1"/>
</dbReference>
<dbReference type="EMBL" id="CP061813">
    <property type="protein sequence ID" value="QOD61284.1"/>
    <property type="molecule type" value="Genomic_DNA"/>
</dbReference>
<feature type="domain" description="TonB-dependent receptor-like beta-barrel" evidence="12">
    <location>
        <begin position="176"/>
        <end position="585"/>
    </location>
</feature>
<dbReference type="PANTHER" id="PTHR30069:SF29">
    <property type="entry name" value="HEMOGLOBIN AND HEMOGLOBIN-HAPTOGLOBIN-BINDING PROTEIN 1-RELATED"/>
    <property type="match status" value="1"/>
</dbReference>
<dbReference type="AlphaFoldDB" id="A0A7L8AH77"/>